<evidence type="ECO:0000313" key="2">
    <source>
        <dbReference type="EMBL" id="KAK6008334.1"/>
    </source>
</evidence>
<proteinExistence type="predicted"/>
<name>A0ABR0TVT3_AURPU</name>
<accession>A0ABR0TVT3</accession>
<comment type="caution">
    <text evidence="2">The sequence shown here is derived from an EMBL/GenBank/DDBJ whole genome shotgun (WGS) entry which is preliminary data.</text>
</comment>
<protein>
    <submittedName>
        <fullName evidence="2">Uncharacterized protein</fullName>
    </submittedName>
</protein>
<reference evidence="2 3" key="1">
    <citation type="submission" date="2023-11" db="EMBL/GenBank/DDBJ databases">
        <title>Draft genome sequence and annotation of the polyextremotolerant black yeast-like fungus Aureobasidium pullulans NRRL 62042.</title>
        <authorList>
            <person name="Dielentheis-Frenken M.R.E."/>
            <person name="Wibberg D."/>
            <person name="Blank L.M."/>
            <person name="Tiso T."/>
        </authorList>
    </citation>
    <scope>NUCLEOTIDE SEQUENCE [LARGE SCALE GENOMIC DNA]</scope>
    <source>
        <strain evidence="2 3">NRRL 62042</strain>
    </source>
</reference>
<evidence type="ECO:0000313" key="3">
    <source>
        <dbReference type="Proteomes" id="UP001341245"/>
    </source>
</evidence>
<organism evidence="2 3">
    <name type="scientific">Aureobasidium pullulans</name>
    <name type="common">Black yeast</name>
    <name type="synonym">Pullularia pullulans</name>
    <dbReference type="NCBI Taxonomy" id="5580"/>
    <lineage>
        <taxon>Eukaryota</taxon>
        <taxon>Fungi</taxon>
        <taxon>Dikarya</taxon>
        <taxon>Ascomycota</taxon>
        <taxon>Pezizomycotina</taxon>
        <taxon>Dothideomycetes</taxon>
        <taxon>Dothideomycetidae</taxon>
        <taxon>Dothideales</taxon>
        <taxon>Saccotheciaceae</taxon>
        <taxon>Aureobasidium</taxon>
    </lineage>
</organism>
<dbReference type="EMBL" id="JASGXD010000001">
    <property type="protein sequence ID" value="KAK6008334.1"/>
    <property type="molecule type" value="Genomic_DNA"/>
</dbReference>
<feature type="compositionally biased region" description="Gly residues" evidence="1">
    <location>
        <begin position="70"/>
        <end position="86"/>
    </location>
</feature>
<sequence length="122" mass="12872">MSASQQPSRPYFHNGQALAAPPVTVRVRNFFDNAYVFVGLYLTTFFSFDPAAAAAASPFNANNRTPGKRPGWGFGGSNSGTHGRGGGPPPPGGRKVGRVDDDDNIFFPFSPSDLTKNPIAGV</sequence>
<dbReference type="Proteomes" id="UP001341245">
    <property type="component" value="Unassembled WGS sequence"/>
</dbReference>
<keyword evidence="3" id="KW-1185">Reference proteome</keyword>
<gene>
    <name evidence="2" type="ORF">QM012_000237</name>
</gene>
<feature type="region of interest" description="Disordered" evidence="1">
    <location>
        <begin position="58"/>
        <end position="122"/>
    </location>
</feature>
<evidence type="ECO:0000256" key="1">
    <source>
        <dbReference type="SAM" id="MobiDB-lite"/>
    </source>
</evidence>